<evidence type="ECO:0000313" key="2">
    <source>
        <dbReference type="Proteomes" id="UP000017243"/>
    </source>
</evidence>
<proteinExistence type="predicted"/>
<dbReference type="AlphaFoldDB" id="U4QFM0"/>
<accession>U4QFM0</accession>
<dbReference type="EMBL" id="CBUH010000061">
    <property type="protein sequence ID" value="CDI41881.1"/>
    <property type="molecule type" value="Genomic_DNA"/>
</dbReference>
<evidence type="ECO:0000313" key="1">
    <source>
        <dbReference type="EMBL" id="CDI41881.1"/>
    </source>
</evidence>
<comment type="caution">
    <text evidence="1">The sequence shown here is derived from an EMBL/GenBank/DDBJ whole genome shotgun (WGS) entry which is preliminary data.</text>
</comment>
<name>U4QFM0_LACHE</name>
<reference evidence="1 2" key="1">
    <citation type="submission" date="2013-09" db="EMBL/GenBank/DDBJ databases">
        <title>Draft Genome Sequence of five Lactobacillus helveticus strains CIRM-BIA 101T, 103, 104, 951 and 953 isolated from milk product.</title>
        <authorList>
            <person name="Valence F."/>
            <person name="Chuat V."/>
            <person name="Ma L."/>
            <person name="Creno S."/>
            <person name="Falentin H."/>
            <person name="Lortal S."/>
            <person name="Bizet C."/>
            <person name="Clermont D."/>
            <person name="Loux V."/>
            <person name="Bouchier C."/>
            <person name="Cousin S."/>
        </authorList>
    </citation>
    <scope>NUCLEOTIDE SEQUENCE [LARGE SCALE GENOMIC DNA]</scope>
    <source>
        <strain evidence="1 2">CIRM-BIA 953</strain>
    </source>
</reference>
<protein>
    <submittedName>
        <fullName evidence="1">Uncharacterized protein</fullName>
    </submittedName>
</protein>
<gene>
    <name evidence="1" type="ORF">LHCIRMBIA953_01525</name>
</gene>
<organism evidence="1 2">
    <name type="scientific">Lactobacillus helveticus CIRM-BIA 953</name>
    <dbReference type="NCBI Taxonomy" id="1226335"/>
    <lineage>
        <taxon>Bacteria</taxon>
        <taxon>Bacillati</taxon>
        <taxon>Bacillota</taxon>
        <taxon>Bacilli</taxon>
        <taxon>Lactobacillales</taxon>
        <taxon>Lactobacillaceae</taxon>
        <taxon>Lactobacillus</taxon>
    </lineage>
</organism>
<sequence>MTEKKTPSQEEVHKIMKLN</sequence>
<dbReference type="Proteomes" id="UP000017243">
    <property type="component" value="Unassembled WGS sequence"/>
</dbReference>